<feature type="domain" description="Carbamoyl-phosphate synthase small subunit N-terminal" evidence="1">
    <location>
        <begin position="1"/>
        <end position="103"/>
    </location>
</feature>
<feature type="non-terminal residue" evidence="2">
    <location>
        <position position="103"/>
    </location>
</feature>
<dbReference type="Pfam" id="PF00988">
    <property type="entry name" value="CPSase_sm_chain"/>
    <property type="match status" value="1"/>
</dbReference>
<dbReference type="InterPro" id="IPR002474">
    <property type="entry name" value="CarbamoylP_synth_ssu_N"/>
</dbReference>
<sequence length="103" mass="11193">MEGGLRFDGAGFGARARRAGEVVFTTGMVGYPESLTDPSFRGQILTFTYPLLGNYGVPPLGRRDPDGLPDGFESGEIQVRGMIARGLTDPHHWRSGLSLPDWL</sequence>
<evidence type="ECO:0000313" key="2">
    <source>
        <dbReference type="EMBL" id="EQD56778.1"/>
    </source>
</evidence>
<organism evidence="2">
    <name type="scientific">mine drainage metagenome</name>
    <dbReference type="NCBI Taxonomy" id="410659"/>
    <lineage>
        <taxon>unclassified sequences</taxon>
        <taxon>metagenomes</taxon>
        <taxon>ecological metagenomes</taxon>
    </lineage>
</organism>
<proteinExistence type="predicted"/>
<dbReference type="SUPFAM" id="SSF52021">
    <property type="entry name" value="Carbamoyl phosphate synthetase, small subunit N-terminal domain"/>
    <property type="match status" value="1"/>
</dbReference>
<dbReference type="SMART" id="SM01097">
    <property type="entry name" value="CPSase_sm_chain"/>
    <property type="match status" value="1"/>
</dbReference>
<dbReference type="AlphaFoldDB" id="T1AJR7"/>
<evidence type="ECO:0000259" key="1">
    <source>
        <dbReference type="SMART" id="SM01097"/>
    </source>
</evidence>
<gene>
    <name evidence="2" type="ORF">B1B_08950</name>
</gene>
<reference evidence="2" key="2">
    <citation type="journal article" date="2014" name="ISME J.">
        <title>Microbial stratification in low pH oxic and suboxic macroscopic growths along an acid mine drainage.</title>
        <authorList>
            <person name="Mendez-Garcia C."/>
            <person name="Mesa V."/>
            <person name="Sprenger R.R."/>
            <person name="Richter M."/>
            <person name="Diez M.S."/>
            <person name="Solano J."/>
            <person name="Bargiela R."/>
            <person name="Golyshina O.V."/>
            <person name="Manteca A."/>
            <person name="Ramos J.L."/>
            <person name="Gallego J.R."/>
            <person name="Llorente I."/>
            <person name="Martins Dos Santos V.A."/>
            <person name="Jensen O.N."/>
            <person name="Pelaez A.I."/>
            <person name="Sanchez J."/>
            <person name="Ferrer M."/>
        </authorList>
    </citation>
    <scope>NUCLEOTIDE SEQUENCE</scope>
</reference>
<protein>
    <submittedName>
        <fullName evidence="2">Protein containing Carbamoyl phosphate synthase, small subunit</fullName>
        <ecNumber evidence="2">6.3.4.6</ecNumber>
    </submittedName>
</protein>
<dbReference type="InterPro" id="IPR036480">
    <property type="entry name" value="CarbP_synth_ssu_N_sf"/>
</dbReference>
<dbReference type="EMBL" id="AUZY01005876">
    <property type="protein sequence ID" value="EQD56778.1"/>
    <property type="molecule type" value="Genomic_DNA"/>
</dbReference>
<dbReference type="GO" id="GO:0004847">
    <property type="term" value="F:urea carboxylase activity"/>
    <property type="evidence" value="ECO:0007669"/>
    <property type="project" value="UniProtKB-EC"/>
</dbReference>
<keyword evidence="2" id="KW-0436">Ligase</keyword>
<comment type="caution">
    <text evidence="2">The sequence shown here is derived from an EMBL/GenBank/DDBJ whole genome shotgun (WGS) entry which is preliminary data.</text>
</comment>
<dbReference type="Gene3D" id="3.50.30.20">
    <property type="entry name" value="Carbamoyl-phosphate synthase small subunit, N-terminal domain"/>
    <property type="match status" value="1"/>
</dbReference>
<reference evidence="2" key="1">
    <citation type="submission" date="2013-08" db="EMBL/GenBank/DDBJ databases">
        <authorList>
            <person name="Mendez C."/>
            <person name="Richter M."/>
            <person name="Ferrer M."/>
            <person name="Sanchez J."/>
        </authorList>
    </citation>
    <scope>NUCLEOTIDE SEQUENCE</scope>
</reference>
<name>T1AJR7_9ZZZZ</name>
<dbReference type="EC" id="6.3.4.6" evidence="2"/>
<accession>T1AJR7</accession>